<keyword evidence="3 10" id="KW-0285">Flavoprotein</keyword>
<accession>A0A1M6H7I6</accession>
<evidence type="ECO:0000256" key="8">
    <source>
        <dbReference type="ARBA" id="ARBA00031306"/>
    </source>
</evidence>
<comment type="function">
    <text evidence="12">Flavin transferase that catalyzes the transfer of the FMN moiety of FAD and its covalent binding to the hydroxyl group of a threonine residue in a target flavoprotein.</text>
</comment>
<dbReference type="STRING" id="558155.SAMN04487911_11328"/>
<dbReference type="PANTHER" id="PTHR30040">
    <property type="entry name" value="THIAMINE BIOSYNTHESIS LIPOPROTEIN APBE"/>
    <property type="match status" value="1"/>
</dbReference>
<dbReference type="InterPro" id="IPR024932">
    <property type="entry name" value="ApbE"/>
</dbReference>
<keyword evidence="6 10" id="KW-0274">FAD</keyword>
<dbReference type="Proteomes" id="UP000184231">
    <property type="component" value="Unassembled WGS sequence"/>
</dbReference>
<dbReference type="GO" id="GO:0046872">
    <property type="term" value="F:metal ion binding"/>
    <property type="evidence" value="ECO:0007669"/>
    <property type="project" value="UniProtKB-UniRule"/>
</dbReference>
<evidence type="ECO:0000256" key="10">
    <source>
        <dbReference type="PIRNR" id="PIRNR006268"/>
    </source>
</evidence>
<evidence type="ECO:0000256" key="7">
    <source>
        <dbReference type="ARBA" id="ARBA00022842"/>
    </source>
</evidence>
<keyword evidence="14" id="KW-1185">Reference proteome</keyword>
<evidence type="ECO:0000256" key="6">
    <source>
        <dbReference type="ARBA" id="ARBA00022827"/>
    </source>
</evidence>
<comment type="catalytic activity">
    <reaction evidence="9 10 12">
        <text>L-threonyl-[protein] + FAD = FMN-L-threonyl-[protein] + AMP + H(+)</text>
        <dbReference type="Rhea" id="RHEA:36847"/>
        <dbReference type="Rhea" id="RHEA-COMP:11060"/>
        <dbReference type="Rhea" id="RHEA-COMP:11061"/>
        <dbReference type="ChEBI" id="CHEBI:15378"/>
        <dbReference type="ChEBI" id="CHEBI:30013"/>
        <dbReference type="ChEBI" id="CHEBI:57692"/>
        <dbReference type="ChEBI" id="CHEBI:74257"/>
        <dbReference type="ChEBI" id="CHEBI:456215"/>
        <dbReference type="EC" id="2.7.1.180"/>
    </reaction>
</comment>
<feature type="binding site" evidence="11">
    <location>
        <position position="299"/>
    </location>
    <ligand>
        <name>Mg(2+)</name>
        <dbReference type="ChEBI" id="CHEBI:18420"/>
    </ligand>
</feature>
<evidence type="ECO:0000256" key="4">
    <source>
        <dbReference type="ARBA" id="ARBA00022679"/>
    </source>
</evidence>
<evidence type="ECO:0000256" key="11">
    <source>
        <dbReference type="PIRSR" id="PIRSR006268-2"/>
    </source>
</evidence>
<sequence length="346" mass="38500">MKIMRDLLKYPKRLLGVGALLVVMVQGCGEKNQLVKNVHSGEALGTSYNLIIISDKELKLEQQIDSIFEVVNHSMSTYIPTSDISKINKGDSTLVVDHMFQEVFNLSKAIYEKTDGYFDPTVGSLVNAWGFGPGEQIELDSIKVDSLLDFVGFNKVLLTAENKIKKKNPNIYFDFNAIAKGYSIDRLAVMLDGKGITNYLLEVGGELVAKGENTIKKKQWVVAVDDPQMGENRTSKRLVNLKDRAMASSGNYRKYRVDKNTGEKYVHTIDPKSGFTKNSNILATTVVAENCATADAFATGFMAMDLEQSKAILEGHKNLEGYIIYIGENGNTQEYMTEGFKKMILE</sequence>
<evidence type="ECO:0000256" key="2">
    <source>
        <dbReference type="ARBA" id="ARBA00016337"/>
    </source>
</evidence>
<dbReference type="AlphaFoldDB" id="A0A1M6H7I6"/>
<protein>
    <recommendedName>
        <fullName evidence="2 10">FAD:protein FMN transferase</fullName>
        <ecNumber evidence="1 10">2.7.1.180</ecNumber>
    </recommendedName>
    <alternativeName>
        <fullName evidence="8 10">Flavin transferase</fullName>
    </alternativeName>
</protein>
<dbReference type="InterPro" id="IPR003374">
    <property type="entry name" value="ApbE-like_sf"/>
</dbReference>
<dbReference type="EMBL" id="FQYX01000013">
    <property type="protein sequence ID" value="SHJ18178.1"/>
    <property type="molecule type" value="Genomic_DNA"/>
</dbReference>
<evidence type="ECO:0000256" key="3">
    <source>
        <dbReference type="ARBA" id="ARBA00022630"/>
    </source>
</evidence>
<proteinExistence type="inferred from homology"/>
<name>A0A1M6H7I6_9FLAO</name>
<organism evidence="13 14">
    <name type="scientific">Arenibacter nanhaiticus</name>
    <dbReference type="NCBI Taxonomy" id="558155"/>
    <lineage>
        <taxon>Bacteria</taxon>
        <taxon>Pseudomonadati</taxon>
        <taxon>Bacteroidota</taxon>
        <taxon>Flavobacteriia</taxon>
        <taxon>Flavobacteriales</taxon>
        <taxon>Flavobacteriaceae</taxon>
        <taxon>Arenibacter</taxon>
    </lineage>
</organism>
<dbReference type="SUPFAM" id="SSF143631">
    <property type="entry name" value="ApbE-like"/>
    <property type="match status" value="1"/>
</dbReference>
<keyword evidence="12" id="KW-1003">Cell membrane</keyword>
<feature type="binding site" evidence="11">
    <location>
        <position position="295"/>
    </location>
    <ligand>
        <name>Mg(2+)</name>
        <dbReference type="ChEBI" id="CHEBI:18420"/>
    </ligand>
</feature>
<keyword evidence="4 10" id="KW-0808">Transferase</keyword>
<keyword evidence="7 10" id="KW-0460">Magnesium</keyword>
<gene>
    <name evidence="13" type="ORF">SAMN04487911_11328</name>
</gene>
<evidence type="ECO:0000313" key="13">
    <source>
        <dbReference type="EMBL" id="SHJ18178.1"/>
    </source>
</evidence>
<evidence type="ECO:0000313" key="14">
    <source>
        <dbReference type="Proteomes" id="UP000184231"/>
    </source>
</evidence>
<evidence type="ECO:0000256" key="9">
    <source>
        <dbReference type="ARBA" id="ARBA00048540"/>
    </source>
</evidence>
<dbReference type="PIRSF" id="PIRSF006268">
    <property type="entry name" value="ApbE"/>
    <property type="match status" value="1"/>
</dbReference>
<dbReference type="PROSITE" id="PS51257">
    <property type="entry name" value="PROKAR_LIPOPROTEIN"/>
    <property type="match status" value="1"/>
</dbReference>
<evidence type="ECO:0000256" key="1">
    <source>
        <dbReference type="ARBA" id="ARBA00011955"/>
    </source>
</evidence>
<evidence type="ECO:0000256" key="12">
    <source>
        <dbReference type="RuleBase" id="RU363002"/>
    </source>
</evidence>
<dbReference type="GO" id="GO:0016740">
    <property type="term" value="F:transferase activity"/>
    <property type="evidence" value="ECO:0007669"/>
    <property type="project" value="UniProtKB-UniRule"/>
</dbReference>
<keyword evidence="12" id="KW-0997">Cell inner membrane</keyword>
<keyword evidence="5 10" id="KW-0479">Metal-binding</keyword>
<dbReference type="Gene3D" id="3.10.520.10">
    <property type="entry name" value="ApbE-like domains"/>
    <property type="match status" value="1"/>
</dbReference>
<comment type="subcellular location">
    <subcellularLocation>
        <location evidence="12">Cell inner membrane</location>
        <topology evidence="12">Lipid-anchor</topology>
        <orientation evidence="12">Periplasmic side</orientation>
    </subcellularLocation>
</comment>
<keyword evidence="12 13" id="KW-0449">Lipoprotein</keyword>
<dbReference type="Pfam" id="PF02424">
    <property type="entry name" value="ApbE"/>
    <property type="match status" value="1"/>
</dbReference>
<dbReference type="GO" id="GO:0005886">
    <property type="term" value="C:plasma membrane"/>
    <property type="evidence" value="ECO:0007669"/>
    <property type="project" value="UniProtKB-SubCell"/>
</dbReference>
<dbReference type="EC" id="2.7.1.180" evidence="1 10"/>
<evidence type="ECO:0000256" key="5">
    <source>
        <dbReference type="ARBA" id="ARBA00022723"/>
    </source>
</evidence>
<reference evidence="13 14" key="1">
    <citation type="submission" date="2016-11" db="EMBL/GenBank/DDBJ databases">
        <authorList>
            <person name="Jaros S."/>
            <person name="Januszkiewicz K."/>
            <person name="Wedrychowicz H."/>
        </authorList>
    </citation>
    <scope>NUCLEOTIDE SEQUENCE [LARGE SCALE GENOMIC DNA]</scope>
    <source>
        <strain evidence="13 14">CGMCC 1.8863</strain>
    </source>
</reference>
<feature type="binding site" evidence="11">
    <location>
        <position position="177"/>
    </location>
    <ligand>
        <name>Mg(2+)</name>
        <dbReference type="ChEBI" id="CHEBI:18420"/>
    </ligand>
</feature>
<comment type="cofactor">
    <cofactor evidence="11">
        <name>Mg(2+)</name>
        <dbReference type="ChEBI" id="CHEBI:18420"/>
    </cofactor>
    <cofactor evidence="11">
        <name>Mn(2+)</name>
        <dbReference type="ChEBI" id="CHEBI:29035"/>
    </cofactor>
    <text evidence="11">Magnesium. Can also use manganese.</text>
</comment>
<keyword evidence="12" id="KW-0472">Membrane</keyword>
<comment type="similarity">
    <text evidence="10 12">Belongs to the ApbE family.</text>
</comment>
<dbReference type="PANTHER" id="PTHR30040:SF2">
    <property type="entry name" value="FAD:PROTEIN FMN TRANSFERASE"/>
    <property type="match status" value="1"/>
</dbReference>